<dbReference type="InParanoid" id="A0A317XH27"/>
<reference evidence="1 2" key="1">
    <citation type="journal article" date="2018" name="Mol. Biol. Evol.">
        <title>Broad Genomic Sampling Reveals a Smut Pathogenic Ancestry of the Fungal Clade Ustilaginomycotina.</title>
        <authorList>
            <person name="Kijpornyongpan T."/>
            <person name="Mondo S.J."/>
            <person name="Barry K."/>
            <person name="Sandor L."/>
            <person name="Lee J."/>
            <person name="Lipzen A."/>
            <person name="Pangilinan J."/>
            <person name="LaButti K."/>
            <person name="Hainaut M."/>
            <person name="Henrissat B."/>
            <person name="Grigoriev I.V."/>
            <person name="Spatafora J.W."/>
            <person name="Aime M.C."/>
        </authorList>
    </citation>
    <scope>NUCLEOTIDE SEQUENCE [LARGE SCALE GENOMIC DNA]</scope>
    <source>
        <strain evidence="1 2">MCA 3645</strain>
    </source>
</reference>
<dbReference type="Proteomes" id="UP000246740">
    <property type="component" value="Unassembled WGS sequence"/>
</dbReference>
<dbReference type="EMBL" id="KZ819205">
    <property type="protein sequence ID" value="PWY97583.1"/>
    <property type="molecule type" value="Genomic_DNA"/>
</dbReference>
<name>A0A317XH27_9BASI</name>
<proteinExistence type="predicted"/>
<evidence type="ECO:0000313" key="2">
    <source>
        <dbReference type="Proteomes" id="UP000246740"/>
    </source>
</evidence>
<dbReference type="AlphaFoldDB" id="A0A317XH27"/>
<organism evidence="1 2">
    <name type="scientific">Testicularia cyperi</name>
    <dbReference type="NCBI Taxonomy" id="1882483"/>
    <lineage>
        <taxon>Eukaryota</taxon>
        <taxon>Fungi</taxon>
        <taxon>Dikarya</taxon>
        <taxon>Basidiomycota</taxon>
        <taxon>Ustilaginomycotina</taxon>
        <taxon>Ustilaginomycetes</taxon>
        <taxon>Ustilaginales</taxon>
        <taxon>Anthracoideaceae</taxon>
        <taxon>Testicularia</taxon>
    </lineage>
</organism>
<evidence type="ECO:0000313" key="1">
    <source>
        <dbReference type="EMBL" id="PWY97583.1"/>
    </source>
</evidence>
<protein>
    <submittedName>
        <fullName evidence="1">Uncharacterized protein</fullName>
    </submittedName>
</protein>
<keyword evidence="2" id="KW-1185">Reference proteome</keyword>
<sequence length="135" mass="15009">MFACEWMVVPRWRRCVGKRPRLSFADDDEKKECRKPICETGDGVEAQKSNNRIAGDVTEDRGATLTTLQLLSHYSRTRLGCCGTVLVTMPCLALESLSPCVASKRRNKASAECRTVALLSNPLNAFWPFIGQSTI</sequence>
<gene>
    <name evidence="1" type="ORF">BCV70DRAFT_50218</name>
</gene>
<accession>A0A317XH27</accession>